<comment type="caution">
    <text evidence="2">The sequence shown here is derived from an EMBL/GenBank/DDBJ whole genome shotgun (WGS) entry which is preliminary data.</text>
</comment>
<gene>
    <name evidence="2" type="ORF">A5893_02270</name>
</gene>
<organism evidence="2 3">
    <name type="scientific">Pedobacter psychrophilus</name>
    <dbReference type="NCBI Taxonomy" id="1826909"/>
    <lineage>
        <taxon>Bacteria</taxon>
        <taxon>Pseudomonadati</taxon>
        <taxon>Bacteroidota</taxon>
        <taxon>Sphingobacteriia</taxon>
        <taxon>Sphingobacteriales</taxon>
        <taxon>Sphingobacteriaceae</taxon>
        <taxon>Pedobacter</taxon>
    </lineage>
</organism>
<dbReference type="GO" id="GO:0003676">
    <property type="term" value="F:nucleic acid binding"/>
    <property type="evidence" value="ECO:0007669"/>
    <property type="project" value="InterPro"/>
</dbReference>
<dbReference type="Proteomes" id="UP000078459">
    <property type="component" value="Unassembled WGS sequence"/>
</dbReference>
<dbReference type="RefSeq" id="WP_068820997.1">
    <property type="nucleotide sequence ID" value="NZ_LWHJ01000011.1"/>
</dbReference>
<dbReference type="OrthoDB" id="8440659at2"/>
<proteinExistence type="predicted"/>
<evidence type="ECO:0000313" key="2">
    <source>
        <dbReference type="EMBL" id="OAQ41965.1"/>
    </source>
</evidence>
<dbReference type="EMBL" id="LWHJ01000011">
    <property type="protein sequence ID" value="OAQ41965.1"/>
    <property type="molecule type" value="Genomic_DNA"/>
</dbReference>
<reference evidence="2 3" key="1">
    <citation type="submission" date="2016-04" db="EMBL/GenBank/DDBJ databases">
        <authorList>
            <person name="Evans L.H."/>
            <person name="Alamgir A."/>
            <person name="Owens N."/>
            <person name="Weber N.D."/>
            <person name="Virtaneva K."/>
            <person name="Barbian K."/>
            <person name="Babar A."/>
            <person name="Rosenke K."/>
        </authorList>
    </citation>
    <scope>NUCLEOTIDE SEQUENCE [LARGE SCALE GENOMIC DNA]</scope>
    <source>
        <strain evidence="2 3">CCM 8644</strain>
    </source>
</reference>
<dbReference type="SMART" id="SM00507">
    <property type="entry name" value="HNHc"/>
    <property type="match status" value="1"/>
</dbReference>
<dbReference type="Pfam" id="PF01844">
    <property type="entry name" value="HNH"/>
    <property type="match status" value="1"/>
</dbReference>
<name>A0A179DLM4_9SPHI</name>
<accession>A0A179DLM4</accession>
<dbReference type="CDD" id="cd00085">
    <property type="entry name" value="HNHc"/>
    <property type="match status" value="1"/>
</dbReference>
<dbReference type="GO" id="GO:0004519">
    <property type="term" value="F:endonuclease activity"/>
    <property type="evidence" value="ECO:0007669"/>
    <property type="project" value="InterPro"/>
</dbReference>
<feature type="domain" description="HNH nuclease" evidence="1">
    <location>
        <begin position="11"/>
        <end position="61"/>
    </location>
</feature>
<evidence type="ECO:0000259" key="1">
    <source>
        <dbReference type="SMART" id="SM00507"/>
    </source>
</evidence>
<evidence type="ECO:0000313" key="3">
    <source>
        <dbReference type="Proteomes" id="UP000078459"/>
    </source>
</evidence>
<dbReference type="GO" id="GO:0008270">
    <property type="term" value="F:zinc ion binding"/>
    <property type="evidence" value="ECO:0007669"/>
    <property type="project" value="InterPro"/>
</dbReference>
<protein>
    <recommendedName>
        <fullName evidence="1">HNH nuclease domain-containing protein</fullName>
    </recommendedName>
</protein>
<dbReference type="AlphaFoldDB" id="A0A179DLM4"/>
<keyword evidence="3" id="KW-1185">Reference proteome</keyword>
<reference evidence="2 3" key="2">
    <citation type="submission" date="2016-06" db="EMBL/GenBank/DDBJ databases">
        <title>Pedobacter psychrophilus sp. nov., isolated from Antarctic fragmentary rock.</title>
        <authorList>
            <person name="Svec P."/>
        </authorList>
    </citation>
    <scope>NUCLEOTIDE SEQUENCE [LARGE SCALE GENOMIC DNA]</scope>
    <source>
        <strain evidence="2 3">CCM 8644</strain>
    </source>
</reference>
<dbReference type="InterPro" id="IPR002711">
    <property type="entry name" value="HNH"/>
</dbReference>
<dbReference type="InterPro" id="IPR003615">
    <property type="entry name" value="HNH_nuc"/>
</dbReference>
<sequence>MSKTRKPVAYKLKTILQKEINSLCPFCSDDNVDHFEIHHINENPSENNIENLLMLCPLCHSKITKGDLTYNDVLAAKRYLAIRNQNSNKIQSINKLIIGGDVSNSTIANSLSANTIIYKGKTKPKMEYADGSIGKIAESKNYISYLIKRYNEFKLNEVGKEKMNYKAIYSSIIKEFRASAYQIPLSQIEILSNYLKKRIDNTRLGRINQGKGIKNYSSFEDVY</sequence>